<feature type="signal peptide" evidence="1">
    <location>
        <begin position="1"/>
        <end position="24"/>
    </location>
</feature>
<dbReference type="EMBL" id="CP003075">
    <property type="protein sequence ID" value="AEQ53624.1"/>
    <property type="molecule type" value="Genomic_DNA"/>
</dbReference>
<accession>G4RAY8</accession>
<sequence length="398" mass="43071">MKLAMIAAFGAALVLSGTSLPAMAQTASPAGCVEDFDAATDYFPDKVEPRHSTFWSISYHNNYKVLTVPNSEFPNGPDLNYVLVQCGTPVPDLADDLEEALVVEIPVDRTMITHANGLAMLDEIGELDTIVGVSNAMINNAANDHWYGRVLDAANDPQNLGSSGIDYEMALGLEADILIMAGYGPGYTEVADASGRGLPAIMVSNRIEPTPLASSEWLKFLSAFYNVEDHANQHFDAIEARYQEVVEKVEGQLPPDYTAAYACIGEQRGCTFMYAHGPRSLNGQILETLGVSNPFAEGNDAGNGMTFDFESSLGRAANADFFILYYEASVNAETIATDSRYQSFPALVQGNYITGTDGNYPECGATNYVHVDRLIRDFAIGMLPELFPGEDGICFTRP</sequence>
<dbReference type="STRING" id="1082931.KKY_3642"/>
<dbReference type="Proteomes" id="UP000008850">
    <property type="component" value="Chromosome"/>
</dbReference>
<proteinExistence type="predicted"/>
<dbReference type="InterPro" id="IPR002491">
    <property type="entry name" value="ABC_transptr_periplasmic_BD"/>
</dbReference>
<dbReference type="SUPFAM" id="SSF53807">
    <property type="entry name" value="Helical backbone' metal receptor"/>
    <property type="match status" value="1"/>
</dbReference>
<name>G4RAY8_PELHB</name>
<protein>
    <submittedName>
        <fullName evidence="3">Vitamin B12 ABC transporter, B12-binding component BtuF</fullName>
    </submittedName>
</protein>
<feature type="chain" id="PRO_5003467865" evidence="1">
    <location>
        <begin position="25"/>
        <end position="398"/>
    </location>
</feature>
<dbReference type="Pfam" id="PF01497">
    <property type="entry name" value="Peripla_BP_2"/>
    <property type="match status" value="1"/>
</dbReference>
<dbReference type="KEGG" id="phl:KKY_3642"/>
<dbReference type="InterPro" id="IPR050902">
    <property type="entry name" value="ABC_Transporter_SBP"/>
</dbReference>
<dbReference type="eggNOG" id="COG0614">
    <property type="taxonomic scope" value="Bacteria"/>
</dbReference>
<evidence type="ECO:0000313" key="4">
    <source>
        <dbReference type="Proteomes" id="UP000008850"/>
    </source>
</evidence>
<dbReference type="PROSITE" id="PS50983">
    <property type="entry name" value="FE_B12_PBP"/>
    <property type="match status" value="1"/>
</dbReference>
<evidence type="ECO:0000259" key="2">
    <source>
        <dbReference type="PROSITE" id="PS50983"/>
    </source>
</evidence>
<feature type="domain" description="Fe/B12 periplasmic-binding" evidence="2">
    <location>
        <begin position="109"/>
        <end position="386"/>
    </location>
</feature>
<keyword evidence="4" id="KW-1185">Reference proteome</keyword>
<dbReference type="PANTHER" id="PTHR30535:SF34">
    <property type="entry name" value="MOLYBDATE-BINDING PROTEIN MOLA"/>
    <property type="match status" value="1"/>
</dbReference>
<keyword evidence="1" id="KW-0732">Signal</keyword>
<dbReference type="PANTHER" id="PTHR30535">
    <property type="entry name" value="VITAMIN B12-BINDING PROTEIN"/>
    <property type="match status" value="1"/>
</dbReference>
<gene>
    <name evidence="3" type="ordered locus">KKY_3642</name>
</gene>
<evidence type="ECO:0000256" key="1">
    <source>
        <dbReference type="SAM" id="SignalP"/>
    </source>
</evidence>
<dbReference type="Gene3D" id="3.40.50.1980">
    <property type="entry name" value="Nitrogenase molybdenum iron protein domain"/>
    <property type="match status" value="2"/>
</dbReference>
<dbReference type="AlphaFoldDB" id="G4RAY8"/>
<dbReference type="HOGENOM" id="CLU_025776_1_0_5"/>
<reference evidence="3 4" key="1">
    <citation type="journal article" date="2012" name="J. Bacteriol.">
        <title>Complete genome sequence of Pelagibacterium halotolerans B2T.</title>
        <authorList>
            <person name="Huo Y.Y."/>
            <person name="Cheng H."/>
            <person name="Han X.F."/>
            <person name="Jiang X.W."/>
            <person name="Sun C."/>
            <person name="Zhang X.Q."/>
            <person name="Zhu X.F."/>
            <person name="Liu Y.F."/>
            <person name="Li P.F."/>
            <person name="Ni P.X."/>
            <person name="Wu M."/>
        </authorList>
    </citation>
    <scope>NUCLEOTIDE SEQUENCE [LARGE SCALE GENOMIC DNA]</scope>
    <source>
        <strain evidence="4">DSM 22347 / JCM 15775 / CGMCC 1.7692 / B2</strain>
    </source>
</reference>
<organism evidence="3 4">
    <name type="scientific">Pelagibacterium halotolerans (strain DSM 22347 / JCM 15775 / CGMCC 1.7692 / B2)</name>
    <dbReference type="NCBI Taxonomy" id="1082931"/>
    <lineage>
        <taxon>Bacteria</taxon>
        <taxon>Pseudomonadati</taxon>
        <taxon>Pseudomonadota</taxon>
        <taxon>Alphaproteobacteria</taxon>
        <taxon>Hyphomicrobiales</taxon>
        <taxon>Devosiaceae</taxon>
        <taxon>Pelagibacterium</taxon>
    </lineage>
</organism>
<evidence type="ECO:0000313" key="3">
    <source>
        <dbReference type="EMBL" id="AEQ53624.1"/>
    </source>
</evidence>
<dbReference type="RefSeq" id="WP_014132768.1">
    <property type="nucleotide sequence ID" value="NC_016078.1"/>
</dbReference>